<dbReference type="SUPFAM" id="SSF82199">
    <property type="entry name" value="SET domain"/>
    <property type="match status" value="1"/>
</dbReference>
<dbReference type="PROSITE" id="PS50280">
    <property type="entry name" value="SET"/>
    <property type="match status" value="1"/>
</dbReference>
<dbReference type="GO" id="GO:0008276">
    <property type="term" value="F:protein methyltransferase activity"/>
    <property type="evidence" value="ECO:0007669"/>
    <property type="project" value="UniProtKB-ARBA"/>
</dbReference>
<keyword evidence="3" id="KW-1185">Reference proteome</keyword>
<dbReference type="Pfam" id="PF00856">
    <property type="entry name" value="SET"/>
    <property type="match status" value="1"/>
</dbReference>
<dbReference type="PANTHER" id="PTHR47111">
    <property type="entry name" value="BCDNA.LD29892"/>
    <property type="match status" value="1"/>
</dbReference>
<dbReference type="OrthoDB" id="5945798at2759"/>
<comment type="caution">
    <text evidence="2">The sequence shown here is derived from an EMBL/GenBank/DDBJ whole genome shotgun (WGS) entry which is preliminary data.</text>
</comment>
<dbReference type="InterPro" id="IPR001214">
    <property type="entry name" value="SET_dom"/>
</dbReference>
<proteinExistence type="predicted"/>
<sequence>MNRYEYAMNLFLTGIARELKSYDRDCSRVYKINSLLASRLHKHIFDVPNVQKDNSVSVNLLALGHLEYYRKNVFTALTLYNKALCFATKNETIGLLYVRRCQAYYLLRELQCCLENARLALEFNLPVGIKIRLRSIIGECAVILAMQRMPSIVNNDLVKKTPQLTRSSNPRIPFISSGLALRSNKFVGRHIITANKLDPGQIIVTENSYVQTIQENLSYERCSYCTKEKLLNFLPCNSCTNSMLCSDCWEVEEAKYFHQIECPISNFLGRNPDSRLVLRLVLKTLKSFGSITEMAHFAIYAWKNQFTVFDFNHATPLSGINKFQIYHSLCANQNQVNDFNVVVNAIHAAVLFRQLMRNVQFRSVYDIHPLDETVLIEFICRAIHISSCNAISLMTFNKKKTIEIGQAIYLFGSLVNHSCYPNVFRVSSGTTNVFVVLRNIEIGEQISYCYSEEFSSKLTNKHGRQKLLGLKQIECNCIACINDYPLKVDYQSKIAPHNDIENIPSYLKLNDHLHDSLEVSNAQDELIKAMNDLYGTKSAKYYYRT</sequence>
<protein>
    <submittedName>
        <fullName evidence="2">SET and MYND domain-containing protein 4</fullName>
    </submittedName>
</protein>
<dbReference type="Gene3D" id="2.170.270.10">
    <property type="entry name" value="SET domain"/>
    <property type="match status" value="1"/>
</dbReference>
<name>A0A9Q0S7Q9_9DIPT</name>
<dbReference type="SUPFAM" id="SSF48452">
    <property type="entry name" value="TPR-like"/>
    <property type="match status" value="1"/>
</dbReference>
<evidence type="ECO:0000313" key="2">
    <source>
        <dbReference type="EMBL" id="KAJ6648472.1"/>
    </source>
</evidence>
<dbReference type="Proteomes" id="UP001151699">
    <property type="component" value="Chromosome A"/>
</dbReference>
<evidence type="ECO:0000259" key="1">
    <source>
        <dbReference type="PROSITE" id="PS50280"/>
    </source>
</evidence>
<dbReference type="PANTHER" id="PTHR47111:SF1">
    <property type="entry name" value="SET AND MYND DOMAIN-CONTAINING PROTEIN 4"/>
    <property type="match status" value="1"/>
</dbReference>
<dbReference type="AlphaFoldDB" id="A0A9Q0S7Q9"/>
<dbReference type="Gene3D" id="6.10.140.2220">
    <property type="match status" value="1"/>
</dbReference>
<organism evidence="2 3">
    <name type="scientific">Pseudolycoriella hygida</name>
    <dbReference type="NCBI Taxonomy" id="35572"/>
    <lineage>
        <taxon>Eukaryota</taxon>
        <taxon>Metazoa</taxon>
        <taxon>Ecdysozoa</taxon>
        <taxon>Arthropoda</taxon>
        <taxon>Hexapoda</taxon>
        <taxon>Insecta</taxon>
        <taxon>Pterygota</taxon>
        <taxon>Neoptera</taxon>
        <taxon>Endopterygota</taxon>
        <taxon>Diptera</taxon>
        <taxon>Nematocera</taxon>
        <taxon>Sciaroidea</taxon>
        <taxon>Sciaridae</taxon>
        <taxon>Pseudolycoriella</taxon>
    </lineage>
</organism>
<dbReference type="GO" id="GO:0008757">
    <property type="term" value="F:S-adenosylmethionine-dependent methyltransferase activity"/>
    <property type="evidence" value="ECO:0007669"/>
    <property type="project" value="UniProtKB-ARBA"/>
</dbReference>
<gene>
    <name evidence="2" type="primary">smyd4_8</name>
    <name evidence="2" type="ORF">Bhyg_03702</name>
</gene>
<dbReference type="Gene3D" id="1.10.220.160">
    <property type="match status" value="1"/>
</dbReference>
<feature type="domain" description="SET" evidence="1">
    <location>
        <begin position="170"/>
        <end position="451"/>
    </location>
</feature>
<dbReference type="InterPro" id="IPR046341">
    <property type="entry name" value="SET_dom_sf"/>
</dbReference>
<dbReference type="GO" id="GO:0008170">
    <property type="term" value="F:N-methyltransferase activity"/>
    <property type="evidence" value="ECO:0007669"/>
    <property type="project" value="UniProtKB-ARBA"/>
</dbReference>
<dbReference type="InterPro" id="IPR011990">
    <property type="entry name" value="TPR-like_helical_dom_sf"/>
</dbReference>
<evidence type="ECO:0000313" key="3">
    <source>
        <dbReference type="Proteomes" id="UP001151699"/>
    </source>
</evidence>
<dbReference type="EMBL" id="WJQU01000001">
    <property type="protein sequence ID" value="KAJ6648472.1"/>
    <property type="molecule type" value="Genomic_DNA"/>
</dbReference>
<accession>A0A9Q0S7Q9</accession>
<reference evidence="2" key="1">
    <citation type="submission" date="2022-07" db="EMBL/GenBank/DDBJ databases">
        <authorList>
            <person name="Trinca V."/>
            <person name="Uliana J.V.C."/>
            <person name="Torres T.T."/>
            <person name="Ward R.J."/>
            <person name="Monesi N."/>
        </authorList>
    </citation>
    <scope>NUCLEOTIDE SEQUENCE</scope>
    <source>
        <strain evidence="2">HSMRA1968</strain>
        <tissue evidence="2">Whole embryos</tissue>
    </source>
</reference>